<proteinExistence type="inferred from homology"/>
<evidence type="ECO:0000256" key="1">
    <source>
        <dbReference type="ARBA" id="ARBA00004141"/>
    </source>
</evidence>
<reference evidence="15" key="1">
    <citation type="submission" date="2021-01" db="EMBL/GenBank/DDBJ databases">
        <authorList>
            <person name="Corre E."/>
            <person name="Pelletier E."/>
            <person name="Niang G."/>
            <person name="Scheremetjew M."/>
            <person name="Finn R."/>
            <person name="Kale V."/>
            <person name="Holt S."/>
            <person name="Cochrane G."/>
            <person name="Meng A."/>
            <person name="Brown T."/>
            <person name="Cohen L."/>
        </authorList>
    </citation>
    <scope>NUCLEOTIDE SEQUENCE</scope>
    <source>
        <strain evidence="15">PLY429</strain>
    </source>
</reference>
<evidence type="ECO:0000256" key="6">
    <source>
        <dbReference type="ARBA" id="ARBA00022692"/>
    </source>
</evidence>
<dbReference type="PANTHER" id="PTHR31201:SF1">
    <property type="entry name" value="GLYCEROPHOSPHOCHOLINE ACYLTRANSFERASE 1"/>
    <property type="match status" value="1"/>
</dbReference>
<evidence type="ECO:0000256" key="10">
    <source>
        <dbReference type="ARBA" id="ARBA00023209"/>
    </source>
</evidence>
<accession>A0A7S1X365</accession>
<evidence type="ECO:0000256" key="8">
    <source>
        <dbReference type="ARBA" id="ARBA00023098"/>
    </source>
</evidence>
<protein>
    <recommendedName>
        <fullName evidence="3">Glycerophosphocholine acyltransferase 1</fullName>
    </recommendedName>
</protein>
<feature type="transmembrane region" description="Helical" evidence="14">
    <location>
        <begin position="299"/>
        <end position="320"/>
    </location>
</feature>
<keyword evidence="9 14" id="KW-0472">Membrane</keyword>
<feature type="transmembrane region" description="Helical" evidence="14">
    <location>
        <begin position="169"/>
        <end position="189"/>
    </location>
</feature>
<feature type="transmembrane region" description="Helical" evidence="14">
    <location>
        <begin position="142"/>
        <end position="163"/>
    </location>
</feature>
<feature type="transmembrane region" description="Helical" evidence="14">
    <location>
        <begin position="326"/>
        <end position="346"/>
    </location>
</feature>
<evidence type="ECO:0000256" key="13">
    <source>
        <dbReference type="SAM" id="MobiDB-lite"/>
    </source>
</evidence>
<comment type="similarity">
    <text evidence="2">Belongs to the GPC1 family.</text>
</comment>
<keyword evidence="11" id="KW-1208">Phospholipid metabolism</keyword>
<keyword evidence="4" id="KW-0444">Lipid biosynthesis</keyword>
<feature type="transmembrane region" description="Helical" evidence="14">
    <location>
        <begin position="117"/>
        <end position="135"/>
    </location>
</feature>
<feature type="transmembrane region" description="Helical" evidence="14">
    <location>
        <begin position="93"/>
        <end position="111"/>
    </location>
</feature>
<keyword evidence="6 14" id="KW-0812">Transmembrane</keyword>
<evidence type="ECO:0000256" key="4">
    <source>
        <dbReference type="ARBA" id="ARBA00022516"/>
    </source>
</evidence>
<dbReference type="InterPro" id="IPR021261">
    <property type="entry name" value="GPCAT"/>
</dbReference>
<evidence type="ECO:0000256" key="7">
    <source>
        <dbReference type="ARBA" id="ARBA00022989"/>
    </source>
</evidence>
<dbReference type="GO" id="GO:0016020">
    <property type="term" value="C:membrane"/>
    <property type="evidence" value="ECO:0007669"/>
    <property type="project" value="UniProtKB-SubCell"/>
</dbReference>
<evidence type="ECO:0000256" key="9">
    <source>
        <dbReference type="ARBA" id="ARBA00023136"/>
    </source>
</evidence>
<feature type="transmembrane region" description="Helical" evidence="14">
    <location>
        <begin position="240"/>
        <end position="261"/>
    </location>
</feature>
<name>A0A7S1X365_9CHLO</name>
<dbReference type="AlphaFoldDB" id="A0A7S1X365"/>
<dbReference type="Pfam" id="PF10998">
    <property type="entry name" value="DUF2838"/>
    <property type="match status" value="1"/>
</dbReference>
<evidence type="ECO:0000256" key="12">
    <source>
        <dbReference type="ARBA" id="ARBA00023315"/>
    </source>
</evidence>
<evidence type="ECO:0000256" key="3">
    <source>
        <dbReference type="ARBA" id="ARBA00019082"/>
    </source>
</evidence>
<comment type="subcellular location">
    <subcellularLocation>
        <location evidence="1">Membrane</location>
        <topology evidence="1">Multi-pass membrane protein</topology>
    </subcellularLocation>
</comment>
<keyword evidence="10" id="KW-0594">Phospholipid biosynthesis</keyword>
<keyword evidence="8" id="KW-0443">Lipid metabolism</keyword>
<gene>
    <name evidence="15" type="ORF">TCHU04912_LOCUS7977</name>
</gene>
<evidence type="ECO:0000256" key="2">
    <source>
        <dbReference type="ARBA" id="ARBA00006675"/>
    </source>
</evidence>
<evidence type="ECO:0000256" key="11">
    <source>
        <dbReference type="ARBA" id="ARBA00023264"/>
    </source>
</evidence>
<dbReference type="EMBL" id="HBGG01015560">
    <property type="protein sequence ID" value="CAD9205741.1"/>
    <property type="molecule type" value="Transcribed_RNA"/>
</dbReference>
<organism evidence="15">
    <name type="scientific">Tetraselmis chuii</name>
    <dbReference type="NCBI Taxonomy" id="63592"/>
    <lineage>
        <taxon>Eukaryota</taxon>
        <taxon>Viridiplantae</taxon>
        <taxon>Chlorophyta</taxon>
        <taxon>core chlorophytes</taxon>
        <taxon>Chlorodendrophyceae</taxon>
        <taxon>Chlorodendrales</taxon>
        <taxon>Chlorodendraceae</taxon>
        <taxon>Tetraselmis</taxon>
    </lineage>
</organism>
<keyword evidence="7 14" id="KW-1133">Transmembrane helix</keyword>
<feature type="region of interest" description="Disordered" evidence="13">
    <location>
        <begin position="32"/>
        <end position="77"/>
    </location>
</feature>
<evidence type="ECO:0000313" key="15">
    <source>
        <dbReference type="EMBL" id="CAD9205741.1"/>
    </source>
</evidence>
<sequence>MGDTKIESAGQVLARQLSLVGESVDNASLFSAFEEGSTESSEPPVESPPTTAAASAGETPTQAVGLGDSGPTAADADKAEARNAKRHVWQDKVCFALGVFNLAFSFLWIGASPQTFYVAHTIKAVLLFGVRLAYYRKQNLHYYFFDFCYLVNALLLLHCWVPRLRRIKWLWEALFACAAGPLAWSIPALRNSLVLHDFDKMTSLFMHWSPVVVVWALRWFPIEGHPMSQPEAAQASVLEVVAPATLLYLVWCVAYYLKIFVVSEKKIRERGYDTLYLYTLRKGGLGKVINNYRPELRPLIYLAGHAASCTATFLVSFLFFNSFYAHTALILAVSFAATWNGACYYFDYFSFRYVPSLGLTHKLQPGKEE</sequence>
<keyword evidence="5" id="KW-0808">Transferase</keyword>
<keyword evidence="12" id="KW-0012">Acyltransferase</keyword>
<dbReference type="GO" id="GO:0006656">
    <property type="term" value="P:phosphatidylcholine biosynthetic process"/>
    <property type="evidence" value="ECO:0007669"/>
    <property type="project" value="TreeGrafter"/>
</dbReference>
<dbReference type="PANTHER" id="PTHR31201">
    <property type="entry name" value="OS01G0585100 PROTEIN"/>
    <property type="match status" value="1"/>
</dbReference>
<feature type="compositionally biased region" description="Low complexity" evidence="13">
    <location>
        <begin position="34"/>
        <end position="61"/>
    </location>
</feature>
<feature type="transmembrane region" description="Helical" evidence="14">
    <location>
        <begin position="201"/>
        <end position="220"/>
    </location>
</feature>
<evidence type="ECO:0000256" key="14">
    <source>
        <dbReference type="SAM" id="Phobius"/>
    </source>
</evidence>
<dbReference type="GO" id="GO:0016746">
    <property type="term" value="F:acyltransferase activity"/>
    <property type="evidence" value="ECO:0007669"/>
    <property type="project" value="UniProtKB-KW"/>
</dbReference>
<evidence type="ECO:0000256" key="5">
    <source>
        <dbReference type="ARBA" id="ARBA00022679"/>
    </source>
</evidence>